<keyword evidence="3" id="KW-1185">Reference proteome</keyword>
<evidence type="ECO:0000259" key="1">
    <source>
        <dbReference type="PROSITE" id="PS51833"/>
    </source>
</evidence>
<dbReference type="OrthoDB" id="9804751at2"/>
<dbReference type="PIRSF" id="PIRSF003180">
    <property type="entry name" value="DiGMPpdiest_YuxH"/>
    <property type="match status" value="1"/>
</dbReference>
<gene>
    <name evidence="2" type="ORF">XM47_16145</name>
</gene>
<dbReference type="PANTHER" id="PTHR33525">
    <property type="match status" value="1"/>
</dbReference>
<dbReference type="AlphaFoldDB" id="A0A0J8GTU8"/>
<protein>
    <recommendedName>
        <fullName evidence="1">HDOD domain-containing protein</fullName>
    </recommendedName>
</protein>
<dbReference type="PANTHER" id="PTHR33525:SF4">
    <property type="entry name" value="CYCLIC DI-GMP PHOSPHODIESTERASE CDGJ"/>
    <property type="match status" value="1"/>
</dbReference>
<dbReference type="Pfam" id="PF08668">
    <property type="entry name" value="HDOD"/>
    <property type="match status" value="1"/>
</dbReference>
<sequence length="396" mass="45627">MKQFTSRQPIFDKHKIVKAYQINFSAGFSQYWALATQGLARQNQTSNLNLLASNKSMMVHLTEAELTEDILAYVDQKKFFIDLSHLTEASPDLLEKCRRLYHLGYRFCFNDDIFLYEWEAYLPFAKMIKFSISQTPLNTLEPLMPFLKQQKTILLADDIDNHEQYELCRSLGFHLFRGEFFCKPEIIEHNTLTNDANYVLSIYTEAMRETFNIKRLAELFAKDLTLTYKLFKYVNACYFNKKESISSIKQALAFLGENAVKKLICIIATTYIQHNKPAELVTLSISRSRFCESLAANLKLNPDFAFIVGLFSVLNAILDQSMENILSKLALNPSVKTALLSRTNQYGMILKICELYEKAQWSAVNLLAGKMGLDPDILPKIYQESIKSAYIFENLE</sequence>
<proteinExistence type="predicted"/>
<feature type="domain" description="HDOD" evidence="1">
    <location>
        <begin position="192"/>
        <end position="377"/>
    </location>
</feature>
<dbReference type="Gene3D" id="1.10.3210.10">
    <property type="entry name" value="Hypothetical protein af1432"/>
    <property type="match status" value="1"/>
</dbReference>
<dbReference type="SUPFAM" id="SSF109604">
    <property type="entry name" value="HD-domain/PDEase-like"/>
    <property type="match status" value="1"/>
</dbReference>
<accession>A0A0J8GTU8</accession>
<comment type="caution">
    <text evidence="2">The sequence shown here is derived from an EMBL/GenBank/DDBJ whole genome shotgun (WGS) entry which is preliminary data.</text>
</comment>
<organism evidence="2 3">
    <name type="scientific">Catenovulum maritimum</name>
    <dbReference type="NCBI Taxonomy" id="1513271"/>
    <lineage>
        <taxon>Bacteria</taxon>
        <taxon>Pseudomonadati</taxon>
        <taxon>Pseudomonadota</taxon>
        <taxon>Gammaproteobacteria</taxon>
        <taxon>Alteromonadales</taxon>
        <taxon>Alteromonadaceae</taxon>
        <taxon>Catenovulum</taxon>
    </lineage>
</organism>
<dbReference type="RefSeq" id="WP_048694826.1">
    <property type="nucleotide sequence ID" value="NZ_KQ130503.1"/>
</dbReference>
<dbReference type="STRING" id="1513271.XM47_16145"/>
<dbReference type="EMBL" id="LAZL01000031">
    <property type="protein sequence ID" value="KMT64113.1"/>
    <property type="molecule type" value="Genomic_DNA"/>
</dbReference>
<dbReference type="SUPFAM" id="SSF141868">
    <property type="entry name" value="EAL domain-like"/>
    <property type="match status" value="1"/>
</dbReference>
<dbReference type="PROSITE" id="PS51833">
    <property type="entry name" value="HDOD"/>
    <property type="match status" value="1"/>
</dbReference>
<name>A0A0J8GTU8_9ALTE</name>
<evidence type="ECO:0000313" key="2">
    <source>
        <dbReference type="EMBL" id="KMT64113.1"/>
    </source>
</evidence>
<reference evidence="2 3" key="1">
    <citation type="submission" date="2015-04" db="EMBL/GenBank/DDBJ databases">
        <title>Draft Genome Sequence of the Novel Agar-Digesting Marine Bacterium Q1.</title>
        <authorList>
            <person name="Li Y."/>
            <person name="Li D."/>
            <person name="Chen G."/>
            <person name="Du Z."/>
        </authorList>
    </citation>
    <scope>NUCLEOTIDE SEQUENCE [LARGE SCALE GENOMIC DNA]</scope>
    <source>
        <strain evidence="2 3">Q1</strain>
    </source>
</reference>
<dbReference type="InterPro" id="IPR013976">
    <property type="entry name" value="HDOD"/>
</dbReference>
<dbReference type="InterPro" id="IPR014408">
    <property type="entry name" value="dGMP_Pdiesterase_EAL/HD-GYP"/>
</dbReference>
<dbReference type="Proteomes" id="UP000037600">
    <property type="component" value="Unassembled WGS sequence"/>
</dbReference>
<dbReference type="InterPro" id="IPR052340">
    <property type="entry name" value="RNase_Y/CdgJ"/>
</dbReference>
<dbReference type="InterPro" id="IPR035919">
    <property type="entry name" value="EAL_sf"/>
</dbReference>
<evidence type="ECO:0000313" key="3">
    <source>
        <dbReference type="Proteomes" id="UP000037600"/>
    </source>
</evidence>